<dbReference type="Proteomes" id="UP001338125">
    <property type="component" value="Unassembled WGS sequence"/>
</dbReference>
<accession>A0ABR0S7B3</accession>
<keyword evidence="3" id="KW-1185">Reference proteome</keyword>
<protein>
    <submittedName>
        <fullName evidence="2">Uncharacterized protein</fullName>
    </submittedName>
</protein>
<evidence type="ECO:0000256" key="1">
    <source>
        <dbReference type="SAM" id="Phobius"/>
    </source>
</evidence>
<evidence type="ECO:0000313" key="2">
    <source>
        <dbReference type="EMBL" id="KAK5988046.1"/>
    </source>
</evidence>
<comment type="caution">
    <text evidence="2">The sequence shown here is derived from an EMBL/GenBank/DDBJ whole genome shotgun (WGS) entry which is preliminary data.</text>
</comment>
<keyword evidence="1" id="KW-1133">Transmembrane helix</keyword>
<name>A0ABR0S7B3_9HYPO</name>
<reference evidence="2 3" key="1">
    <citation type="submission" date="2024-01" db="EMBL/GenBank/DDBJ databases">
        <title>Complete genome of Cladobotryum mycophilum ATHUM6906.</title>
        <authorList>
            <person name="Christinaki A.C."/>
            <person name="Myridakis A.I."/>
            <person name="Kouvelis V.N."/>
        </authorList>
    </citation>
    <scope>NUCLEOTIDE SEQUENCE [LARGE SCALE GENOMIC DNA]</scope>
    <source>
        <strain evidence="2 3">ATHUM6906</strain>
    </source>
</reference>
<keyword evidence="1" id="KW-0472">Membrane</keyword>
<feature type="transmembrane region" description="Helical" evidence="1">
    <location>
        <begin position="97"/>
        <end position="114"/>
    </location>
</feature>
<feature type="transmembrane region" description="Helical" evidence="1">
    <location>
        <begin position="43"/>
        <end position="63"/>
    </location>
</feature>
<gene>
    <name evidence="2" type="ORF">PT974_12182</name>
</gene>
<sequence>METFARWVLALQSLPIAISGSRALFTPDAATAVGEPLAGVPRTALHIIGLTSLTLGATHLVLATRGSHSAVKLALGAMIPIKLLAAVYLGIDGMSGVALWEALSGIVYATILVVQRY</sequence>
<evidence type="ECO:0000313" key="3">
    <source>
        <dbReference type="Proteomes" id="UP001338125"/>
    </source>
</evidence>
<keyword evidence="1" id="KW-0812">Transmembrane</keyword>
<dbReference type="EMBL" id="JAVFKD010000016">
    <property type="protein sequence ID" value="KAK5988046.1"/>
    <property type="molecule type" value="Genomic_DNA"/>
</dbReference>
<proteinExistence type="predicted"/>
<feature type="transmembrane region" description="Helical" evidence="1">
    <location>
        <begin position="70"/>
        <end position="91"/>
    </location>
</feature>
<organism evidence="2 3">
    <name type="scientific">Cladobotryum mycophilum</name>
    <dbReference type="NCBI Taxonomy" id="491253"/>
    <lineage>
        <taxon>Eukaryota</taxon>
        <taxon>Fungi</taxon>
        <taxon>Dikarya</taxon>
        <taxon>Ascomycota</taxon>
        <taxon>Pezizomycotina</taxon>
        <taxon>Sordariomycetes</taxon>
        <taxon>Hypocreomycetidae</taxon>
        <taxon>Hypocreales</taxon>
        <taxon>Hypocreaceae</taxon>
        <taxon>Cladobotryum</taxon>
    </lineage>
</organism>